<evidence type="ECO:0008006" key="3">
    <source>
        <dbReference type="Google" id="ProtNLM"/>
    </source>
</evidence>
<name>A0ABS0L450_9BACT</name>
<dbReference type="RefSeq" id="WP_196955936.1">
    <property type="nucleotide sequence ID" value="NZ_JADWYK010000009.1"/>
</dbReference>
<comment type="caution">
    <text evidence="1">The sequence shown here is derived from an EMBL/GenBank/DDBJ whole genome shotgun (WGS) entry which is preliminary data.</text>
</comment>
<reference evidence="1 2" key="1">
    <citation type="submission" date="2020-11" db="EMBL/GenBank/DDBJ databases">
        <title>Hymenobacter sp.</title>
        <authorList>
            <person name="Kim M.K."/>
        </authorList>
    </citation>
    <scope>NUCLEOTIDE SEQUENCE [LARGE SCALE GENOMIC DNA]</scope>
    <source>
        <strain evidence="1 2">BT594</strain>
    </source>
</reference>
<dbReference type="PROSITE" id="PS51257">
    <property type="entry name" value="PROKAR_LIPOPROTEIN"/>
    <property type="match status" value="1"/>
</dbReference>
<dbReference type="EMBL" id="JADWYK010000009">
    <property type="protein sequence ID" value="MBG8554921.1"/>
    <property type="molecule type" value="Genomic_DNA"/>
</dbReference>
<dbReference type="Proteomes" id="UP000601099">
    <property type="component" value="Unassembled WGS sequence"/>
</dbReference>
<proteinExistence type="predicted"/>
<sequence length="186" mass="20723">MFSTRTFWQTAGQLGLVLSISLFVASCISPPEYPDTPSIEFKNINSVRVVDGDGTRDVVTITLAFKDGTGDLGLDSLDIKAAPFLPKNADGTPNRYFNNYFVKIFRKDKATGVFRSLNVEPQYDSRFDHLAPSDKAAPIKGDLRFTLNLQYGFTFRKGDEIRFEIAIADRGLRESNTITTDSIIIP</sequence>
<protein>
    <recommendedName>
        <fullName evidence="3">Lipoprotein</fullName>
    </recommendedName>
</protein>
<evidence type="ECO:0000313" key="1">
    <source>
        <dbReference type="EMBL" id="MBG8554921.1"/>
    </source>
</evidence>
<accession>A0ABS0L450</accession>
<gene>
    <name evidence="1" type="ORF">I5L79_15300</name>
</gene>
<evidence type="ECO:0000313" key="2">
    <source>
        <dbReference type="Proteomes" id="UP000601099"/>
    </source>
</evidence>
<keyword evidence="2" id="KW-1185">Reference proteome</keyword>
<organism evidence="1 2">
    <name type="scientific">Hymenobacter guriensis</name>
    <dbReference type="NCBI Taxonomy" id="2793065"/>
    <lineage>
        <taxon>Bacteria</taxon>
        <taxon>Pseudomonadati</taxon>
        <taxon>Bacteroidota</taxon>
        <taxon>Cytophagia</taxon>
        <taxon>Cytophagales</taxon>
        <taxon>Hymenobacteraceae</taxon>
        <taxon>Hymenobacter</taxon>
    </lineage>
</organism>